<keyword evidence="7" id="KW-1185">Reference proteome</keyword>
<dbReference type="GO" id="GO:0003677">
    <property type="term" value="F:DNA binding"/>
    <property type="evidence" value="ECO:0007669"/>
    <property type="project" value="UniProtKB-KW"/>
</dbReference>
<organism evidence="6 7">
    <name type="scientific">Nesterenkonia xinjiangensis</name>
    <dbReference type="NCBI Taxonomy" id="225327"/>
    <lineage>
        <taxon>Bacteria</taxon>
        <taxon>Bacillati</taxon>
        <taxon>Actinomycetota</taxon>
        <taxon>Actinomycetes</taxon>
        <taxon>Micrococcales</taxon>
        <taxon>Micrococcaceae</taxon>
        <taxon>Nesterenkonia</taxon>
    </lineage>
</organism>
<evidence type="ECO:0000256" key="1">
    <source>
        <dbReference type="ARBA" id="ARBA00023015"/>
    </source>
</evidence>
<evidence type="ECO:0000259" key="5">
    <source>
        <dbReference type="PROSITE" id="PS51078"/>
    </source>
</evidence>
<reference evidence="6 7" key="1">
    <citation type="submission" date="2020-07" db="EMBL/GenBank/DDBJ databases">
        <title>Sequencing the genomes of 1000 actinobacteria strains.</title>
        <authorList>
            <person name="Klenk H.-P."/>
        </authorList>
    </citation>
    <scope>NUCLEOTIDE SEQUENCE [LARGE SCALE GENOMIC DNA]</scope>
    <source>
        <strain evidence="6 7">DSM 15475</strain>
    </source>
</reference>
<dbReference type="SMART" id="SM00346">
    <property type="entry name" value="HTH_ICLR"/>
    <property type="match status" value="1"/>
</dbReference>
<proteinExistence type="predicted"/>
<dbReference type="PANTHER" id="PTHR30136">
    <property type="entry name" value="HELIX-TURN-HELIX TRANSCRIPTIONAL REGULATOR, ICLR FAMILY"/>
    <property type="match status" value="1"/>
</dbReference>
<dbReference type="Gene3D" id="1.10.10.10">
    <property type="entry name" value="Winged helix-like DNA-binding domain superfamily/Winged helix DNA-binding domain"/>
    <property type="match status" value="1"/>
</dbReference>
<dbReference type="AlphaFoldDB" id="A0A7Z0GM81"/>
<dbReference type="Proteomes" id="UP000535437">
    <property type="component" value="Unassembled WGS sequence"/>
</dbReference>
<dbReference type="InterPro" id="IPR036388">
    <property type="entry name" value="WH-like_DNA-bd_sf"/>
</dbReference>
<dbReference type="SUPFAM" id="SSF55781">
    <property type="entry name" value="GAF domain-like"/>
    <property type="match status" value="1"/>
</dbReference>
<protein>
    <submittedName>
        <fullName evidence="6">IclR family pca regulon transcriptional regulator/IclR family acetate operon transcriptional repressor</fullName>
    </submittedName>
</protein>
<accession>A0A7Z0GM81</accession>
<dbReference type="Pfam" id="PF01614">
    <property type="entry name" value="IclR_C"/>
    <property type="match status" value="1"/>
</dbReference>
<dbReference type="InterPro" id="IPR050707">
    <property type="entry name" value="HTH_MetabolicPath_Reg"/>
</dbReference>
<dbReference type="InterPro" id="IPR005471">
    <property type="entry name" value="Tscrpt_reg_IclR_N"/>
</dbReference>
<keyword evidence="3" id="KW-0804">Transcription</keyword>
<evidence type="ECO:0000313" key="7">
    <source>
        <dbReference type="Proteomes" id="UP000535437"/>
    </source>
</evidence>
<dbReference type="InterPro" id="IPR036390">
    <property type="entry name" value="WH_DNA-bd_sf"/>
</dbReference>
<feature type="domain" description="IclR-ED" evidence="5">
    <location>
        <begin position="69"/>
        <end position="249"/>
    </location>
</feature>
<dbReference type="PROSITE" id="PS51078">
    <property type="entry name" value="ICLR_ED"/>
    <property type="match status" value="1"/>
</dbReference>
<gene>
    <name evidence="6" type="ORF">HNR09_001901</name>
</gene>
<dbReference type="PROSITE" id="PS51077">
    <property type="entry name" value="HTH_ICLR"/>
    <property type="match status" value="1"/>
</dbReference>
<dbReference type="SUPFAM" id="SSF46785">
    <property type="entry name" value="Winged helix' DNA-binding domain"/>
    <property type="match status" value="1"/>
</dbReference>
<evidence type="ECO:0000256" key="2">
    <source>
        <dbReference type="ARBA" id="ARBA00023125"/>
    </source>
</evidence>
<keyword evidence="1" id="KW-0805">Transcription regulation</keyword>
<dbReference type="GO" id="GO:0045892">
    <property type="term" value="P:negative regulation of DNA-templated transcription"/>
    <property type="evidence" value="ECO:0007669"/>
    <property type="project" value="TreeGrafter"/>
</dbReference>
<dbReference type="EMBL" id="JACCFY010000001">
    <property type="protein sequence ID" value="NYJ78490.1"/>
    <property type="molecule type" value="Genomic_DNA"/>
</dbReference>
<sequence>MNTSGNKGRTLERAFDVLRSLENARSPIRLSEVSRETGLHIATTQRIMATLVNSGYAQTSENGYTLGPVALAQAHAFVLQDPLVKAARPVLTELSDSTGLTASIFVRSGFDRILTARVEAPEPMRYQFPIGRRLPLDVGAGKPLLAHLPDEELQEYFEDYSGPRLASGEQQTAESLRSELSEIRETGYHLGLSERVLGTVSVAAVIRSARGEVAGVLNIVAHDDTVSVEALRRRVPEVLRAAELIGQQV</sequence>
<evidence type="ECO:0000259" key="4">
    <source>
        <dbReference type="PROSITE" id="PS51077"/>
    </source>
</evidence>
<dbReference type="GO" id="GO:0003700">
    <property type="term" value="F:DNA-binding transcription factor activity"/>
    <property type="evidence" value="ECO:0007669"/>
    <property type="project" value="TreeGrafter"/>
</dbReference>
<dbReference type="Gene3D" id="3.30.450.40">
    <property type="match status" value="1"/>
</dbReference>
<dbReference type="RefSeq" id="WP_179541826.1">
    <property type="nucleotide sequence ID" value="NZ_BAAALL010000005.1"/>
</dbReference>
<feature type="domain" description="HTH iclR-type" evidence="4">
    <location>
        <begin position="8"/>
        <end position="68"/>
    </location>
</feature>
<dbReference type="Pfam" id="PF09339">
    <property type="entry name" value="HTH_IclR"/>
    <property type="match status" value="1"/>
</dbReference>
<evidence type="ECO:0000256" key="3">
    <source>
        <dbReference type="ARBA" id="ARBA00023163"/>
    </source>
</evidence>
<dbReference type="InterPro" id="IPR029016">
    <property type="entry name" value="GAF-like_dom_sf"/>
</dbReference>
<evidence type="ECO:0000313" key="6">
    <source>
        <dbReference type="EMBL" id="NYJ78490.1"/>
    </source>
</evidence>
<comment type="caution">
    <text evidence="6">The sequence shown here is derived from an EMBL/GenBank/DDBJ whole genome shotgun (WGS) entry which is preliminary data.</text>
</comment>
<dbReference type="PANTHER" id="PTHR30136:SF24">
    <property type="entry name" value="HTH-TYPE TRANSCRIPTIONAL REPRESSOR ALLR"/>
    <property type="match status" value="1"/>
</dbReference>
<keyword evidence="2" id="KW-0238">DNA-binding</keyword>
<name>A0A7Z0GM81_9MICC</name>
<dbReference type="InterPro" id="IPR014757">
    <property type="entry name" value="Tscrpt_reg_IclR_C"/>
</dbReference>